<keyword evidence="3" id="KW-1185">Reference proteome</keyword>
<organism evidence="2 3">
    <name type="scientific">Drancourtella massiliensis</name>
    <dbReference type="NCBI Taxonomy" id="1632013"/>
    <lineage>
        <taxon>Bacteria</taxon>
        <taxon>Bacillati</taxon>
        <taxon>Bacillota</taxon>
        <taxon>Clostridia</taxon>
        <taxon>Eubacteriales</taxon>
        <taxon>Oscillospiraceae</taxon>
        <taxon>Drancourtella</taxon>
    </lineage>
</organism>
<proteinExistence type="predicted"/>
<comment type="caution">
    <text evidence="2">The sequence shown here is derived from an EMBL/GenBank/DDBJ whole genome shotgun (WGS) entry which is preliminary data.</text>
</comment>
<gene>
    <name evidence="2" type="ORF">H6A32_11200</name>
</gene>
<evidence type="ECO:0008006" key="4">
    <source>
        <dbReference type="Google" id="ProtNLM"/>
    </source>
</evidence>
<dbReference type="RefSeq" id="WP_204864375.1">
    <property type="nucleotide sequence ID" value="NZ_JACJKH010000020.1"/>
</dbReference>
<reference evidence="2 3" key="1">
    <citation type="journal article" date="2021" name="Sci. Rep.">
        <title>The distribution of antibiotic resistance genes in chicken gut microbiota commensals.</title>
        <authorList>
            <person name="Juricova H."/>
            <person name="Matiasovicova J."/>
            <person name="Kubasova T."/>
            <person name="Cejkova D."/>
            <person name="Rychlik I."/>
        </authorList>
    </citation>
    <scope>NUCLEOTIDE SEQUENCE [LARGE SCALE GENOMIC DNA]</scope>
    <source>
        <strain evidence="2 3">An770</strain>
    </source>
</reference>
<name>A0ABS2EJ04_9FIRM</name>
<dbReference type="Gene3D" id="3.40.140.10">
    <property type="entry name" value="Cytidine Deaminase, domain 2"/>
    <property type="match status" value="1"/>
</dbReference>
<dbReference type="SUPFAM" id="SSF53927">
    <property type="entry name" value="Cytidine deaminase-like"/>
    <property type="match status" value="1"/>
</dbReference>
<feature type="region of interest" description="Disordered" evidence="1">
    <location>
        <begin position="1"/>
        <end position="21"/>
    </location>
</feature>
<dbReference type="Proteomes" id="UP000775686">
    <property type="component" value="Unassembled WGS sequence"/>
</dbReference>
<dbReference type="InterPro" id="IPR016193">
    <property type="entry name" value="Cytidine_deaminase-like"/>
</dbReference>
<dbReference type="EMBL" id="JACJKH010000020">
    <property type="protein sequence ID" value="MBM6744862.1"/>
    <property type="molecule type" value="Genomic_DNA"/>
</dbReference>
<evidence type="ECO:0000313" key="2">
    <source>
        <dbReference type="EMBL" id="MBM6744862.1"/>
    </source>
</evidence>
<sequence length="70" mass="7770">MYSHGKTGKREAGVNPEDNSIHKANPCPLCARSIIQAGIRNVIMRTGEGPEQYTIVPAKELKWYLDDSNV</sequence>
<evidence type="ECO:0000256" key="1">
    <source>
        <dbReference type="SAM" id="MobiDB-lite"/>
    </source>
</evidence>
<evidence type="ECO:0000313" key="3">
    <source>
        <dbReference type="Proteomes" id="UP000775686"/>
    </source>
</evidence>
<accession>A0ABS2EJ04</accession>
<protein>
    <recommendedName>
        <fullName evidence="4">CMP/dCMP-type deaminase domain-containing protein</fullName>
    </recommendedName>
</protein>